<name>W2S8T6_CYPE1</name>
<evidence type="ECO:0000313" key="10">
    <source>
        <dbReference type="EMBL" id="ETN44334.1"/>
    </source>
</evidence>
<gene>
    <name evidence="10" type="ORF">HMPREF1541_10514</name>
</gene>
<dbReference type="InterPro" id="IPR020806">
    <property type="entry name" value="PKS_PP-bd"/>
</dbReference>
<dbReference type="OrthoDB" id="416786at2759"/>
<dbReference type="Gene3D" id="3.30.559.10">
    <property type="entry name" value="Chloramphenicol acetyltransferase-like domain"/>
    <property type="match status" value="7"/>
</dbReference>
<dbReference type="Gene3D" id="3.30.559.30">
    <property type="entry name" value="Nonribosomal peptide synthetase, condensation domain"/>
    <property type="match status" value="6"/>
</dbReference>
<dbReference type="NCBIfam" id="NF003417">
    <property type="entry name" value="PRK04813.1"/>
    <property type="match status" value="3"/>
</dbReference>
<dbReference type="SMART" id="SM00823">
    <property type="entry name" value="PKS_PP"/>
    <property type="match status" value="5"/>
</dbReference>
<comment type="similarity">
    <text evidence="5">Belongs to the NRP synthetase family.</text>
</comment>
<dbReference type="FunFam" id="3.30.300.30:FF:000015">
    <property type="entry name" value="Nonribosomal peptide synthase SidD"/>
    <property type="match status" value="1"/>
</dbReference>
<keyword evidence="11" id="KW-1185">Reference proteome</keyword>
<feature type="region of interest" description="Disordered" evidence="8">
    <location>
        <begin position="4778"/>
        <end position="4821"/>
    </location>
</feature>
<dbReference type="InterPro" id="IPR020845">
    <property type="entry name" value="AMP-binding_CS"/>
</dbReference>
<dbReference type="VEuPathDB" id="FungiDB:HMPREF1541_10514"/>
<feature type="domain" description="Carrier" evidence="9">
    <location>
        <begin position="3753"/>
        <end position="3827"/>
    </location>
</feature>
<dbReference type="PROSITE" id="PS00012">
    <property type="entry name" value="PHOSPHOPANTETHEINE"/>
    <property type="match status" value="3"/>
</dbReference>
<dbReference type="FunFam" id="3.40.50.12780:FF:000024">
    <property type="entry name" value="Nonribosomal siderophore peptide synthase SidC"/>
    <property type="match status" value="1"/>
</dbReference>
<evidence type="ECO:0000256" key="5">
    <source>
        <dbReference type="ARBA" id="ARBA00029454"/>
    </source>
</evidence>
<dbReference type="Proteomes" id="UP000030752">
    <property type="component" value="Unassembled WGS sequence"/>
</dbReference>
<dbReference type="eggNOG" id="KOG1178">
    <property type="taxonomic scope" value="Eukaryota"/>
</dbReference>
<dbReference type="GO" id="GO:0010106">
    <property type="term" value="P:cellular response to iron ion starvation"/>
    <property type="evidence" value="ECO:0007669"/>
    <property type="project" value="UniProtKB-ARBA"/>
</dbReference>
<evidence type="ECO:0000256" key="8">
    <source>
        <dbReference type="SAM" id="MobiDB-lite"/>
    </source>
</evidence>
<dbReference type="PROSITE" id="PS00455">
    <property type="entry name" value="AMP_BINDING"/>
    <property type="match status" value="1"/>
</dbReference>
<evidence type="ECO:0000256" key="2">
    <source>
        <dbReference type="ARBA" id="ARBA00022450"/>
    </source>
</evidence>
<dbReference type="GO" id="GO:0043041">
    <property type="term" value="P:amino acid activation for nonribosomal peptide biosynthetic process"/>
    <property type="evidence" value="ECO:0007669"/>
    <property type="project" value="TreeGrafter"/>
</dbReference>
<dbReference type="STRING" id="1220924.W2S8T6"/>
<accession>W2S8T6</accession>
<dbReference type="GO" id="GO:0031177">
    <property type="term" value="F:phosphopantetheine binding"/>
    <property type="evidence" value="ECO:0007669"/>
    <property type="project" value="InterPro"/>
</dbReference>
<dbReference type="Pfam" id="PF00668">
    <property type="entry name" value="Condensation"/>
    <property type="match status" value="5"/>
</dbReference>
<dbReference type="SUPFAM" id="SSF56801">
    <property type="entry name" value="Acetyl-CoA synthetase-like"/>
    <property type="match status" value="3"/>
</dbReference>
<feature type="domain" description="Carrier" evidence="9">
    <location>
        <begin position="522"/>
        <end position="595"/>
    </location>
</feature>
<dbReference type="CDD" id="cd19542">
    <property type="entry name" value="CT_NRPS-like"/>
    <property type="match status" value="1"/>
</dbReference>
<protein>
    <recommendedName>
        <fullName evidence="6">Nonribosomal peptide synthetase sidC</fullName>
    </recommendedName>
    <alternativeName>
        <fullName evidence="7">Siderophore peptide synthetase C</fullName>
    </alternativeName>
</protein>
<dbReference type="SUPFAM" id="SSF52777">
    <property type="entry name" value="CoA-dependent acyltransferases"/>
    <property type="match status" value="12"/>
</dbReference>
<dbReference type="SUPFAM" id="SSF47336">
    <property type="entry name" value="ACP-like"/>
    <property type="match status" value="5"/>
</dbReference>
<dbReference type="Gene3D" id="3.40.50.12780">
    <property type="entry name" value="N-terminal domain of ligase-like"/>
    <property type="match status" value="3"/>
</dbReference>
<evidence type="ECO:0000256" key="4">
    <source>
        <dbReference type="ARBA" id="ARBA00022598"/>
    </source>
</evidence>
<evidence type="ECO:0000256" key="6">
    <source>
        <dbReference type="ARBA" id="ARBA00067294"/>
    </source>
</evidence>
<dbReference type="GO" id="GO:0005737">
    <property type="term" value="C:cytoplasm"/>
    <property type="evidence" value="ECO:0007669"/>
    <property type="project" value="TreeGrafter"/>
</dbReference>
<dbReference type="GO" id="GO:0031169">
    <property type="term" value="P:ferrichrome biosynthetic process"/>
    <property type="evidence" value="ECO:0007669"/>
    <property type="project" value="UniProtKB-ARBA"/>
</dbReference>
<dbReference type="InterPro" id="IPR006162">
    <property type="entry name" value="Ppantetheine_attach_site"/>
</dbReference>
<feature type="compositionally biased region" description="Basic and acidic residues" evidence="8">
    <location>
        <begin position="4799"/>
        <end position="4818"/>
    </location>
</feature>
<feature type="domain" description="Carrier" evidence="9">
    <location>
        <begin position="2125"/>
        <end position="2198"/>
    </location>
</feature>
<sequence>MSVVNRYRRTLPGPDLLHELIAEPDDDTIAVEFILADQSLYTLTYGAFRSLSDGLADQIRDAISAPGRSHIIPAIIPQCPELYIAWRAVLQAGACFCPVSPDVPPERLNFILNDVSADLVLCIQETSDLIQSSVRGLSCLSVVLEDLESTESHGRRLRRTSTIDSRSPAYIMYTSGSTGLPKGVQISHSAATQSLLAHDEHIPTFKRFLQFASPTFDVSVFEIFFPLFRGATLVSRLREHMLADLPGTITMLKADAAELTPTVAGTLLRTRDAAPCLKILLTTGEMLTRSVVAEFGGNQDKHSMLYAMYGPTEATIHCTVAPKVSSSSTVRNIGRPLSTVTAFILKDTGSQNAEIAPVGQAGELAIAGQLADGYLNRQDQTEAAFVRLSGHGRVYRTGDRAICASDGTLEVLGRMNAGQVKLRGQRVELGEIEEIALKTPGVVQAVATDIEDTLILFCAAGTETETQHIQATCKSWLPPFMRPSEIILMGQDLPKLPSGKVDRKALEADFRGREQTVTAMQDLTTSTERMIASALAQELPRPVDRDEDLWACGMDSLRAIRIASALRLKVPSLSIGMILTSSTIVELATKIDSSNGSSQNGHSTSLYEDSDAWEATEHSVREYLPTETRAQLDEVLPCTPIQVAMLAETVADKTLNFNTILLQRRGVSEAAVWSALCTLARSTRLLRSGFVATHDEAMPFVRVVWKKLDRNELSMLNPLQLAPNPHDPNQTVVRIHHALYDGWSWDLILDDLNSILEKAKPPERTPFDKVSRALRNHSDMATHNPAMRYWTSLLKDTEHQAFPSLVSTRPKNSSRYSHRHRLNLSFANLSAQATSLRIGRQAFLQACWAVVLSAYTDSEEVLFGTVVSGRHAVIEGIEEVIGPCLATVPTRLRLGRVKTIRDLLNYIQRQNLDSLEYYDTPLHDIRKAAGVNSRRKLFDSIVVWQESSVRGGYRRRYVETADGYDALDYTAVVEMEPTDEELLLKITANDLLIPKQQAQAMADQIDILLNAIAGEPQRALTDVWASLPKRLLSVANPRFEAYSGRLDIAHDLGQFATEAPNRIAIKFVNEYDPVTREQSCTQVSYRELHQRANNAQYRLTAHNVGPDDLVCIYAPKSIDLYVAILSVVMSGAGYMCIDPRTPSDRVRHILRQAKCALVVADSQERLVAVESNSVLLEHLLEPIGRTDIRLPLEARGSHLAYAVFTSGTTGTPKGVLMTRRNLGSHLAHLSSIYPHNGSGDSLLQACSPAFDVSVFEIFWTLHVGMTLIAAHNDILFRDIEQFIHHFDVTHLSMTPSVAALVQPSKVPKVKMLVTAGEPMNSRVFQQWTGRGLYQGYGPSETTNICNVRPEVQSYHASNNVGPVFPNTSAFVCRRLHSDQMLRNSPLNLNDFQLVPQGVSGEIWIGGDQVGRGYVDPLLTQQAFLDHPEYGWLYRSGDIGRVLSDGSFTILGREDDQAKLRGQRIELGEVSSHLLSAGYVQDAVGFIDTVQDVARLLAFVVLDDASRKREAVLGLFHRLEDRLPSYMIPTAIVPVSNIPLTRQGKVDKAQLRRVFMNLPREELECSWRQALHDTQKQPLKGSSLAIARALSETLGIAASVVEGGTSFYELGLDSLSAIRFTQQLRRQGLPQVDVSTILQNPSISSLLRTIESKNESIGIQRRNGLHKASFNLNLHSDFDHPFRKAGLQVEKVLACTDLQLSMLSATEDGHVGAYRNKLPFRVKGNVKRLEAAWEKVLNRQQLLRTVFVRSNDPEMPYVQVVLGGVQLPWTVKGRSPGSAARDTNPLRKWYDLKLAAQGNTCYLTFEIHHALYDAVAMDTLLREVLAAYSESTLGTPVPFDNYLEYAESLNQRGVGDFWMARLRNVKTCRLKSIIEDSAQLMDGSVRKAKQQSVVKLADLEGFVKQHSVTMLSCLQAATSKVLMRCFESPQVCFGNVYSGRNLPIEGMDQIVGPCFNTLPVPVRVEWNTSTARMLHDLQKFNVDVLPFQPSSLRRLQKQYSADGQSLFDFLLLLQAQDQEIDNDIWQLEEEQGDMVFPFILEVSMKAEKHDYLQLVLHSTVAVEEVLHLILQDFDNELLDTIRYPERAAYSPSSSSLAGFLKPASVPSNGVVNGSSEDTEQIYNVPSLEMESVNHLLKEMSPLKNRQILPSTTIFQLGLDSINAVQLAAGLRNQGYQITSTEILQGPTLVEIATKCSRSRSKADEDNRYDLFDTKAFDAAHRQAICSRLSLREDSVAAILPCTPLQGAMLSQYLQSAGALYYNTLTLKLHRSLSKEKLRSAWQIAMECHEMLRAGFVDGSGKQAFLMVVYRAATAALPWHEIKDMSGPSETRGELAASMFRPPWRLDYDEDDHQLKFTILHALYDAQSLDMILADVANIVLNQTVAHTVPVPPTLSTILSMGEQESSKAIWTREENMMQPTKFPDLNIYNVVDSHFDVSERCMAMRLTAATQCCAHLGVTLQAACQVAWAQLLSAYTAQERVTFGIILSGRTFGDSRDAAAFPCINTLPFTTSLRGSTKELLISASSINSSLLEHQHTPLTSIRRWQGLEEEPFNTILVLQKYDSRVTEDAPWEVIDETARAEYGVSLEILPDTKQDSLKLRMTFSESLLPNLASHIVLRQFEEQLSSVLHQEEHSTVNRNPELLSILSPVEDHLVAEVDLLHELVESSASRQPDSQALELITGFDNTQPVRQTWTYRQLDKAGNRIANLLLSLGAQTGDLIATCFDKCAEASFAILGVLKAGCAYVAIDPGAPFDRKSFILGDAGCKFLLTTKATAATLETKNGVQYLIVDDKKTLEGVPEQKPSLKRKPTPQNTCYCLYTSGTTGTPKGCLISHDSAIQAMMSFSRIFEGHWTSDSRWLQFASFHFDVSVLEQYWSWSVGICMTTAPRDLILEDLPTFLRQAQITHLDLTPSLARLITPQDVPSLCEGVFIVGGEQVSHDIINTWGDAGCLYNFYGPSEVTIGCTVHPRVQRGIKPTNIGQLWANVGGMVLQPGTETPVMRGAVGELCLSGVLVGKGYLNRPQLTDEKFAILPDEKRIYRTGDLVRMLHDDSFEFMGRIDDQVKLRGQRLEIGEINQVIKNADEQITNVATMVLKHPTQGREQLIAFFTTLKTRQTADGVHIVFNKESSELADRIRRHCMDKMPGYMVPSSVCLLSSLPLSANNKVDTKVLKKLYEEVNLTGQQVDRDSIKLQPEDEVAFNHISSLLSEHFDIAPASVNPGTKLFELGIDSVSAIGFAHSLRSEGFQAASIQAVLRSPLVLDLVRRLKSPERDGSAIDLNAAKKDINNFATSNQTTILESLEIPSNGIENISPCTPLQEGMISKVVSSDAEDTTYFAQFDFELTPGTDIDKLRQAWRSVTELTSILRTHFVPTGDGWAQVVLTESSAPGSIDASLSESDKNFDSWVSQAKALSKVRPWKVVLERNENLSTMQLFLFHGIYDGIALDLLLEKVAKVYTQEHSKQPSRSNFYDVLPYGPVATHQGAEEFWRKALPNVRRLSFERASQHHREGSEGSPFTHHNHLLLKHLGKLCGQLDVTLPAIFHAAWLVCLEQHFHANPTLGLVVSGRAIPHPGAEYTIGPMFNTIPATIEGLKNATTVHDLIKACHSFTVDALPYQHTALRQIAKFLGFNANDGLFDCLFVFQRERTDAYEHGLWQAFPSTSTPDYPLNLEVEHKRDGSFAITLVAKNTCLINTECEELLAALLSLLGKLDRDEVPLLPEAFTSQAQRSPSAGKSSQEIAASEDDNVSVYIWTATTESVRSELSELARLDADNIGFNKPSVFEMGLDSIDVMKLATRLKSAGYKVPISSIMRAPTVAGIAAAIEKTQQIDEGASSAKSFFEDRQQRYGALIAGQGINRDDIEFVLPVSAMQEGLLLDFEKYYNIMPYELLPEMEVDVVLRAWRDVVASHAILRTRFIAVEEGAHRTVLLQAITRSARLEVEETQQGDMSSAVTKLKQEVSMRGFDMPIIKLIVADEGGKNVILLGMPHAAYDGWSLQLLHQKVAARYWRLMEEQPNGSRDDLLNYQEHMQAALSQASNDSTRRFWTETVDVARPTRLRPSSQDRQERPAQLLQHSSRVKAAAVQNFCQNQAVTLQSLGLAAWSHLIARYTGSLDVCFGLVLSGRTSEGSDTLMFPTFNTVVICSHLDPATTVSQLVKSLHDIALDVSGHQHFPLKEILKLARARHGHSELFNTLFTFQKAPGRDSDVSNIYQELSVSGESVNPPYAVNIELEVNADRLTWTLASQKGMYGWAAANNILRELDQTMNMLITAPEKPVFSEGEQRAFDEAKRSSIRSLSPKDTTDAQQYAPVTITSTEGIVRDVLAEVSKTDSSKINKTTNLFNLGLDSISAIKLASTLKKHGLKIPVSKIIETQTVEGIAAAADTLVSQSEASTEDRPESAPTLGRYSPHEDLLAKHGLVEDDVEEILPATAGQRYMLEAWRASNGKLFYASFWLEVCVSPEALKAALSKLVDICPLLRTTFGDDGREMIQFQLSPATVRSGKVKPPWNYEWRQRGDDSNGLFVTLSIHHALYDAVSIAILLEQLNQLCSGLVPAVQHNDYDSFISTTHCLSPRAKTRQRNFWTSYLRPAQGSILDCSANARSVDADVPHIERFIPQLHAIADLEPRLRTEGVSIQALFFAMVGQVYASTLCAAAAATTSADQAHDYDYVVLGIYLSNRGLDIPYLPTLAAPTVNIVSLRVAIADGVGIWDAAKEVQRDLAEISRAEHCGVGLREVWEWTGVRVGCVVNWLSLPGGEDAETGKEDRLVWHASEEVRAEMAAGQGSEPVVTITGERGPGQEQEKEQERSPFLDDGGRKPDPQSIEWVVPTVDVEAKVEDGYLAMGLFSHEDLLGGEEGGRAWFEDVRGRLTRAEGKGKGRA</sequence>
<evidence type="ECO:0000259" key="9">
    <source>
        <dbReference type="PROSITE" id="PS50075"/>
    </source>
</evidence>
<dbReference type="GeneID" id="19977853"/>
<dbReference type="GO" id="GO:0016874">
    <property type="term" value="F:ligase activity"/>
    <property type="evidence" value="ECO:0007669"/>
    <property type="project" value="UniProtKB-KW"/>
</dbReference>
<dbReference type="PROSITE" id="PS50075">
    <property type="entry name" value="CARRIER"/>
    <property type="match status" value="5"/>
</dbReference>
<dbReference type="HOGENOM" id="CLU_000092_2_0_1"/>
<dbReference type="Gene3D" id="3.30.300.30">
    <property type="match status" value="3"/>
</dbReference>
<organism evidence="10 11">
    <name type="scientific">Cyphellophora europaea (strain CBS 101466)</name>
    <name type="common">Phialophora europaea</name>
    <dbReference type="NCBI Taxonomy" id="1220924"/>
    <lineage>
        <taxon>Eukaryota</taxon>
        <taxon>Fungi</taxon>
        <taxon>Dikarya</taxon>
        <taxon>Ascomycota</taxon>
        <taxon>Pezizomycotina</taxon>
        <taxon>Eurotiomycetes</taxon>
        <taxon>Chaetothyriomycetidae</taxon>
        <taxon>Chaetothyriales</taxon>
        <taxon>Cyphellophoraceae</taxon>
        <taxon>Cyphellophora</taxon>
    </lineage>
</organism>
<dbReference type="InterPro" id="IPR009081">
    <property type="entry name" value="PP-bd_ACP"/>
</dbReference>
<proteinExistence type="inferred from homology"/>
<evidence type="ECO:0000256" key="3">
    <source>
        <dbReference type="ARBA" id="ARBA00022553"/>
    </source>
</evidence>
<feature type="domain" description="Carrier" evidence="9">
    <location>
        <begin position="1576"/>
        <end position="1653"/>
    </location>
</feature>
<keyword evidence="2" id="KW-0596">Phosphopantetheine</keyword>
<dbReference type="NCBIfam" id="TIGR01733">
    <property type="entry name" value="AA-adenyl-dom"/>
    <property type="match status" value="1"/>
</dbReference>
<evidence type="ECO:0000256" key="1">
    <source>
        <dbReference type="ARBA" id="ARBA00004924"/>
    </source>
</evidence>
<dbReference type="Pfam" id="PF00550">
    <property type="entry name" value="PP-binding"/>
    <property type="match status" value="5"/>
</dbReference>
<feature type="region of interest" description="Disordered" evidence="8">
    <location>
        <begin position="4386"/>
        <end position="4406"/>
    </location>
</feature>
<reference evidence="10 11" key="1">
    <citation type="submission" date="2013-03" db="EMBL/GenBank/DDBJ databases">
        <title>The Genome Sequence of Phialophora europaea CBS 101466.</title>
        <authorList>
            <consortium name="The Broad Institute Genomics Platform"/>
            <person name="Cuomo C."/>
            <person name="de Hoog S."/>
            <person name="Gorbushina A."/>
            <person name="Walker B."/>
            <person name="Young S.K."/>
            <person name="Zeng Q."/>
            <person name="Gargeya S."/>
            <person name="Fitzgerald M."/>
            <person name="Haas B."/>
            <person name="Abouelleil A."/>
            <person name="Allen A.W."/>
            <person name="Alvarado L."/>
            <person name="Arachchi H.M."/>
            <person name="Berlin A.M."/>
            <person name="Chapman S.B."/>
            <person name="Gainer-Dewar J."/>
            <person name="Goldberg J."/>
            <person name="Griggs A."/>
            <person name="Gujja S."/>
            <person name="Hansen M."/>
            <person name="Howarth C."/>
            <person name="Imamovic A."/>
            <person name="Ireland A."/>
            <person name="Larimer J."/>
            <person name="McCowan C."/>
            <person name="Murphy C."/>
            <person name="Pearson M."/>
            <person name="Poon T.W."/>
            <person name="Priest M."/>
            <person name="Roberts A."/>
            <person name="Saif S."/>
            <person name="Shea T."/>
            <person name="Sisk P."/>
            <person name="Sykes S."/>
            <person name="Wortman J."/>
            <person name="Nusbaum C."/>
            <person name="Birren B."/>
        </authorList>
    </citation>
    <scope>NUCLEOTIDE SEQUENCE [LARGE SCALE GENOMIC DNA]</scope>
    <source>
        <strain evidence="10 11">CBS 101466</strain>
    </source>
</reference>
<dbReference type="FunFam" id="3.30.300.30:FF:000033">
    <property type="entry name" value="Nonribosomal siderophore peptide synthase SidC"/>
    <property type="match status" value="1"/>
</dbReference>
<dbReference type="CDD" id="cd05918">
    <property type="entry name" value="A_NRPS_SidN3_like"/>
    <property type="match status" value="1"/>
</dbReference>
<dbReference type="InterPro" id="IPR000873">
    <property type="entry name" value="AMP-dep_synth/lig_dom"/>
</dbReference>
<dbReference type="InterPro" id="IPR045851">
    <property type="entry name" value="AMP-bd_C_sf"/>
</dbReference>
<dbReference type="PANTHER" id="PTHR45527:SF1">
    <property type="entry name" value="FATTY ACID SYNTHASE"/>
    <property type="match status" value="1"/>
</dbReference>
<dbReference type="Pfam" id="PF00501">
    <property type="entry name" value="AMP-binding"/>
    <property type="match status" value="3"/>
</dbReference>
<dbReference type="InterPro" id="IPR036736">
    <property type="entry name" value="ACP-like_sf"/>
</dbReference>
<comment type="pathway">
    <text evidence="1">Siderophore biosynthesis.</text>
</comment>
<dbReference type="InterPro" id="IPR042099">
    <property type="entry name" value="ANL_N_sf"/>
</dbReference>
<dbReference type="InterPro" id="IPR023213">
    <property type="entry name" value="CAT-like_dom_sf"/>
</dbReference>
<evidence type="ECO:0000313" key="11">
    <source>
        <dbReference type="Proteomes" id="UP000030752"/>
    </source>
</evidence>
<dbReference type="PANTHER" id="PTHR45527">
    <property type="entry name" value="NONRIBOSOMAL PEPTIDE SYNTHETASE"/>
    <property type="match status" value="1"/>
</dbReference>
<dbReference type="InterPro" id="IPR001242">
    <property type="entry name" value="Condensation_dom"/>
</dbReference>
<dbReference type="Gene3D" id="1.10.1200.10">
    <property type="entry name" value="ACP-like"/>
    <property type="match status" value="5"/>
</dbReference>
<dbReference type="InParanoid" id="W2S8T6"/>
<keyword evidence="3" id="KW-0597">Phosphoprotein</keyword>
<dbReference type="RefSeq" id="XP_008713407.1">
    <property type="nucleotide sequence ID" value="XM_008715185.1"/>
</dbReference>
<keyword evidence="4" id="KW-0436">Ligase</keyword>
<dbReference type="CDD" id="cd05930">
    <property type="entry name" value="A_NRPS"/>
    <property type="match status" value="1"/>
</dbReference>
<feature type="domain" description="Carrier" evidence="9">
    <location>
        <begin position="4313"/>
        <end position="4386"/>
    </location>
</feature>
<dbReference type="EMBL" id="KB822715">
    <property type="protein sequence ID" value="ETN44334.1"/>
    <property type="molecule type" value="Genomic_DNA"/>
</dbReference>
<evidence type="ECO:0000256" key="7">
    <source>
        <dbReference type="ARBA" id="ARBA00078302"/>
    </source>
</evidence>
<dbReference type="InterPro" id="IPR010071">
    <property type="entry name" value="AA_adenyl_dom"/>
</dbReference>